<comment type="caution">
    <text evidence="1">The sequence shown here is derived from an EMBL/GenBank/DDBJ whole genome shotgun (WGS) entry which is preliminary data.</text>
</comment>
<accession>A0A1M2V478</accession>
<organism evidence="1 2">
    <name type="scientific">Trametes pubescens</name>
    <name type="common">White-rot fungus</name>
    <dbReference type="NCBI Taxonomy" id="154538"/>
    <lineage>
        <taxon>Eukaryota</taxon>
        <taxon>Fungi</taxon>
        <taxon>Dikarya</taxon>
        <taxon>Basidiomycota</taxon>
        <taxon>Agaricomycotina</taxon>
        <taxon>Agaricomycetes</taxon>
        <taxon>Polyporales</taxon>
        <taxon>Polyporaceae</taxon>
        <taxon>Trametes</taxon>
    </lineage>
</organism>
<dbReference type="Proteomes" id="UP000184267">
    <property type="component" value="Unassembled WGS sequence"/>
</dbReference>
<name>A0A1M2V478_TRAPU</name>
<dbReference type="OrthoDB" id="2750723at2759"/>
<reference evidence="1 2" key="1">
    <citation type="submission" date="2016-10" db="EMBL/GenBank/DDBJ databases">
        <title>Genome sequence of the basidiomycete white-rot fungus Trametes pubescens.</title>
        <authorList>
            <person name="Makela M.R."/>
            <person name="Granchi Z."/>
            <person name="Peng M."/>
            <person name="De Vries R.P."/>
            <person name="Grigoriev I."/>
            <person name="Riley R."/>
            <person name="Hilden K."/>
        </authorList>
    </citation>
    <scope>NUCLEOTIDE SEQUENCE [LARGE SCALE GENOMIC DNA]</scope>
    <source>
        <strain evidence="1 2">FBCC735</strain>
    </source>
</reference>
<evidence type="ECO:0000313" key="2">
    <source>
        <dbReference type="Proteomes" id="UP000184267"/>
    </source>
</evidence>
<sequence length="299" mass="33084">MLSLHGSYSFVSGITRHLDFLGDIPNVELRIRHVPLDDALTESAVLDLLLPRFRPVLERMTDVVLAGDSSLCQTQLYSPKPPWPPVRTERERRDGRLFFSWEDGSAYGIWTLEAQLRGLARAMETVPVRRLTVKVSLARLYDSDTEAASASVFWAAVFDAFSSIEQLCVLVQPVYAPELRIDVLELLRALLPASAGSREGGETCFAAVRCPLLSRLSIHGEFGQDAGEALEALEALAECLSARARAAAGLSELDVHFWHRDRDERPLSEAHRSLLAQARSRVGTFASKFGFSAGCRSCR</sequence>
<evidence type="ECO:0000313" key="1">
    <source>
        <dbReference type="EMBL" id="OJT02388.1"/>
    </source>
</evidence>
<dbReference type="AlphaFoldDB" id="A0A1M2V478"/>
<gene>
    <name evidence="1" type="ORF">TRAPUB_7082</name>
</gene>
<protein>
    <submittedName>
        <fullName evidence="1">Uncharacterized protein</fullName>
    </submittedName>
</protein>
<dbReference type="EMBL" id="MNAD01001672">
    <property type="protein sequence ID" value="OJT02388.1"/>
    <property type="molecule type" value="Genomic_DNA"/>
</dbReference>
<keyword evidence="2" id="KW-1185">Reference proteome</keyword>
<proteinExistence type="predicted"/>